<dbReference type="InterPro" id="IPR006016">
    <property type="entry name" value="UspA"/>
</dbReference>
<dbReference type="Gene3D" id="3.40.50.620">
    <property type="entry name" value="HUPs"/>
    <property type="match status" value="1"/>
</dbReference>
<comment type="similarity">
    <text evidence="1">Belongs to the universal stress protein A family.</text>
</comment>
<accession>A0A238V8F2</accession>
<evidence type="ECO:0000313" key="4">
    <source>
        <dbReference type="Proteomes" id="UP000198397"/>
    </source>
</evidence>
<dbReference type="CDD" id="cd00293">
    <property type="entry name" value="USP-like"/>
    <property type="match status" value="1"/>
</dbReference>
<name>A0A238V8F2_HALVU</name>
<dbReference type="RefSeq" id="WP_089383554.1">
    <property type="nucleotide sequence ID" value="NZ_FZNQ01000002.1"/>
</dbReference>
<feature type="domain" description="UspA" evidence="2">
    <location>
        <begin position="1"/>
        <end position="46"/>
    </location>
</feature>
<evidence type="ECO:0000259" key="2">
    <source>
        <dbReference type="Pfam" id="PF00582"/>
    </source>
</evidence>
<dbReference type="AlphaFoldDB" id="A0A238V8F2"/>
<protein>
    <submittedName>
        <fullName evidence="3">Nucleotide-binding universal stress protein, UspA family</fullName>
    </submittedName>
</protein>
<evidence type="ECO:0000313" key="3">
    <source>
        <dbReference type="EMBL" id="SNR30722.1"/>
    </source>
</evidence>
<proteinExistence type="inferred from homology"/>
<reference evidence="3 4" key="1">
    <citation type="submission" date="2017-06" db="EMBL/GenBank/DDBJ databases">
        <authorList>
            <person name="Kim H.J."/>
            <person name="Triplett B.A."/>
        </authorList>
    </citation>
    <scope>NUCLEOTIDE SEQUENCE [LARGE SCALE GENOMIC DNA]</scope>
    <source>
        <strain evidence="3 4">DSM 8800</strain>
    </source>
</reference>
<dbReference type="Pfam" id="PF00582">
    <property type="entry name" value="Usp"/>
    <property type="match status" value="2"/>
</dbReference>
<dbReference type="PANTHER" id="PTHR46268">
    <property type="entry name" value="STRESS RESPONSE PROTEIN NHAX"/>
    <property type="match status" value="1"/>
</dbReference>
<evidence type="ECO:0000256" key="1">
    <source>
        <dbReference type="ARBA" id="ARBA00008791"/>
    </source>
</evidence>
<dbReference type="SUPFAM" id="SSF52402">
    <property type="entry name" value="Adenine nucleotide alpha hydrolases-like"/>
    <property type="match status" value="1"/>
</dbReference>
<dbReference type="InterPro" id="IPR014729">
    <property type="entry name" value="Rossmann-like_a/b/a_fold"/>
</dbReference>
<keyword evidence="4" id="KW-1185">Reference proteome</keyword>
<dbReference type="Proteomes" id="UP000198397">
    <property type="component" value="Unassembled WGS sequence"/>
</dbReference>
<gene>
    <name evidence="3" type="ORF">SAMN06264855_10297</name>
</gene>
<organism evidence="3 4">
    <name type="scientific">Halorubrum vacuolatum</name>
    <name type="common">Natronobacterium vacuolatum</name>
    <dbReference type="NCBI Taxonomy" id="63740"/>
    <lineage>
        <taxon>Archaea</taxon>
        <taxon>Methanobacteriati</taxon>
        <taxon>Methanobacteriota</taxon>
        <taxon>Stenosarchaea group</taxon>
        <taxon>Halobacteria</taxon>
        <taxon>Halobacteriales</taxon>
        <taxon>Haloferacaceae</taxon>
        <taxon>Halorubrum</taxon>
    </lineage>
</organism>
<dbReference type="EMBL" id="FZNQ01000002">
    <property type="protein sequence ID" value="SNR30722.1"/>
    <property type="molecule type" value="Genomic_DNA"/>
</dbReference>
<feature type="domain" description="UspA" evidence="2">
    <location>
        <begin position="75"/>
        <end position="164"/>
    </location>
</feature>
<dbReference type="PANTHER" id="PTHR46268:SF6">
    <property type="entry name" value="UNIVERSAL STRESS PROTEIN UP12"/>
    <property type="match status" value="1"/>
</dbReference>
<sequence>MYDHICYPTDGSEGAEAAAEHVEALASSFDATVDVVYVVEDRPVDFGLMATGITDVSPGMSGDHHGADAVAMGGSQADPEAEREQLVKESEVAVAERAEALDADAEPVVLTGTPHAAITEYADQEDADLIVMGTHGRTGLDRILIGSVTEKIVRTADTPVVTVRPDGDVSER</sequence>
<dbReference type="PRINTS" id="PR01438">
    <property type="entry name" value="UNVRSLSTRESS"/>
</dbReference>
<dbReference type="OrthoDB" id="105697at2157"/>
<dbReference type="InterPro" id="IPR006015">
    <property type="entry name" value="Universal_stress_UspA"/>
</dbReference>